<organism evidence="1 2">
    <name type="scientific">Symbiodinium natans</name>
    <dbReference type="NCBI Taxonomy" id="878477"/>
    <lineage>
        <taxon>Eukaryota</taxon>
        <taxon>Sar</taxon>
        <taxon>Alveolata</taxon>
        <taxon>Dinophyceae</taxon>
        <taxon>Suessiales</taxon>
        <taxon>Symbiodiniaceae</taxon>
        <taxon>Symbiodinium</taxon>
    </lineage>
</organism>
<gene>
    <name evidence="1" type="ORF">SNAT2548_LOCUS19791</name>
</gene>
<sequence>MPREDPEYPPEYSLITIDPGCCNCSCGDCLFRCGCRFLVALAAFLVFGGYTRDAGSLEDQFTCVHHGMCGLSEVGTGLDAMPVDMPWRLHEDYEVVVLFSGKAGSDCLVKCEESERCSGYSVRYRSMQTYCVHWFKGLCNVSEDNMEKNAYWDSCRSSNCSTCTKNAIPDTVIQ</sequence>
<dbReference type="EMBL" id="CAJNDS010002190">
    <property type="protein sequence ID" value="CAE7365231.1"/>
    <property type="molecule type" value="Genomic_DNA"/>
</dbReference>
<keyword evidence="2" id="KW-1185">Reference proteome</keyword>
<reference evidence="1" key="1">
    <citation type="submission" date="2021-02" db="EMBL/GenBank/DDBJ databases">
        <authorList>
            <person name="Dougan E. K."/>
            <person name="Rhodes N."/>
            <person name="Thang M."/>
            <person name="Chan C."/>
        </authorList>
    </citation>
    <scope>NUCLEOTIDE SEQUENCE</scope>
</reference>
<dbReference type="AlphaFoldDB" id="A0A812Q5G8"/>
<accession>A0A812Q5G8</accession>
<proteinExistence type="predicted"/>
<name>A0A812Q5G8_9DINO</name>
<dbReference type="Proteomes" id="UP000604046">
    <property type="component" value="Unassembled WGS sequence"/>
</dbReference>
<evidence type="ECO:0000313" key="1">
    <source>
        <dbReference type="EMBL" id="CAE7365231.1"/>
    </source>
</evidence>
<protein>
    <submittedName>
        <fullName evidence="1">Uncharacterized protein</fullName>
    </submittedName>
</protein>
<evidence type="ECO:0000313" key="2">
    <source>
        <dbReference type="Proteomes" id="UP000604046"/>
    </source>
</evidence>
<comment type="caution">
    <text evidence="1">The sequence shown here is derived from an EMBL/GenBank/DDBJ whole genome shotgun (WGS) entry which is preliminary data.</text>
</comment>